<dbReference type="RefSeq" id="WP_133528633.1">
    <property type="nucleotide sequence ID" value="NZ_SNXO01000021.1"/>
</dbReference>
<dbReference type="GO" id="GO:0015250">
    <property type="term" value="F:water channel activity"/>
    <property type="evidence" value="ECO:0007669"/>
    <property type="project" value="TreeGrafter"/>
</dbReference>
<dbReference type="PRINTS" id="PR00783">
    <property type="entry name" value="MINTRINSICP"/>
</dbReference>
<evidence type="ECO:0000256" key="3">
    <source>
        <dbReference type="ARBA" id="ARBA00022448"/>
    </source>
</evidence>
<sequence>MKKYLAEFIGTLALALIGCGTAVGANALFTALGMGLPVAFTTLTIAVAFGVTYIAMYYAFGSVSGCHLNPAVSLAVLINKGMGVKDFFGYIIAQLVGAVAGAGLLALFVQGRTSLDACAYGDSSTFGITIWMALGLELVTSFLFVLVFLGATDKKEKTAVSGIVIGLALVAVYLFSVPFTGGGANPARAFGPAIVQLSTAITQVWVFIVGPLVGGILAALVNKIFRGEPKEAKTIEEKKTDAKAKKENPIEAAIAADEEDDDAEEAEEDTKEDAKDEEKVTE</sequence>
<keyword evidence="5 8" id="KW-0812">Transmembrane</keyword>
<dbReference type="GO" id="GO:0005886">
    <property type="term" value="C:plasma membrane"/>
    <property type="evidence" value="ECO:0007669"/>
    <property type="project" value="UniProtKB-SubCell"/>
</dbReference>
<evidence type="ECO:0000256" key="8">
    <source>
        <dbReference type="RuleBase" id="RU000477"/>
    </source>
</evidence>
<feature type="transmembrane region" description="Helical" evidence="10">
    <location>
        <begin position="87"/>
        <end position="108"/>
    </location>
</feature>
<keyword evidence="7 10" id="KW-0472">Membrane</keyword>
<evidence type="ECO:0000256" key="7">
    <source>
        <dbReference type="ARBA" id="ARBA00023136"/>
    </source>
</evidence>
<comment type="subcellular location">
    <subcellularLocation>
        <location evidence="1">Cell membrane</location>
        <topology evidence="1">Multi-pass membrane protein</topology>
    </subcellularLocation>
</comment>
<keyword evidence="6 10" id="KW-1133">Transmembrane helix</keyword>
<accession>A0A4R6Q0Q9</accession>
<evidence type="ECO:0000256" key="6">
    <source>
        <dbReference type="ARBA" id="ARBA00022989"/>
    </source>
</evidence>
<feature type="compositionally biased region" description="Basic and acidic residues" evidence="9">
    <location>
        <begin position="235"/>
        <end position="249"/>
    </location>
</feature>
<name>A0A4R6Q0Q9_9FIRM</name>
<feature type="compositionally biased region" description="Basic and acidic residues" evidence="9">
    <location>
        <begin position="272"/>
        <end position="282"/>
    </location>
</feature>
<dbReference type="InterPro" id="IPR000425">
    <property type="entry name" value="MIP"/>
</dbReference>
<dbReference type="InterPro" id="IPR022357">
    <property type="entry name" value="MIP_CS"/>
</dbReference>
<dbReference type="InterPro" id="IPR023271">
    <property type="entry name" value="Aquaporin-like"/>
</dbReference>
<dbReference type="Gene3D" id="1.20.1080.10">
    <property type="entry name" value="Glycerol uptake facilitator protein"/>
    <property type="match status" value="1"/>
</dbReference>
<dbReference type="PROSITE" id="PS51257">
    <property type="entry name" value="PROKAR_LIPOPROTEIN"/>
    <property type="match status" value="1"/>
</dbReference>
<dbReference type="OrthoDB" id="9807293at2"/>
<evidence type="ECO:0000256" key="10">
    <source>
        <dbReference type="SAM" id="Phobius"/>
    </source>
</evidence>
<dbReference type="EMBL" id="SNXO01000021">
    <property type="protein sequence ID" value="TDP54567.1"/>
    <property type="molecule type" value="Genomic_DNA"/>
</dbReference>
<evidence type="ECO:0000256" key="4">
    <source>
        <dbReference type="ARBA" id="ARBA00022475"/>
    </source>
</evidence>
<comment type="caution">
    <text evidence="11">The sequence shown here is derived from an EMBL/GenBank/DDBJ whole genome shotgun (WGS) entry which is preliminary data.</text>
</comment>
<evidence type="ECO:0000313" key="11">
    <source>
        <dbReference type="EMBL" id="TDP54567.1"/>
    </source>
</evidence>
<dbReference type="InterPro" id="IPR034294">
    <property type="entry name" value="Aquaporin_transptr"/>
</dbReference>
<dbReference type="PANTHER" id="PTHR19139">
    <property type="entry name" value="AQUAPORIN TRANSPORTER"/>
    <property type="match status" value="1"/>
</dbReference>
<feature type="region of interest" description="Disordered" evidence="9">
    <location>
        <begin position="235"/>
        <end position="282"/>
    </location>
</feature>
<feature type="transmembrane region" description="Helical" evidence="10">
    <location>
        <begin position="34"/>
        <end position="60"/>
    </location>
</feature>
<organism evidence="11 12">
    <name type="scientific">Aminicella lysinilytica</name>
    <dbReference type="NCBI Taxonomy" id="433323"/>
    <lineage>
        <taxon>Bacteria</taxon>
        <taxon>Bacillati</taxon>
        <taxon>Bacillota</taxon>
        <taxon>Clostridia</taxon>
        <taxon>Peptostreptococcales</taxon>
        <taxon>Anaerovoracaceae</taxon>
        <taxon>Aminicella</taxon>
    </lineage>
</organism>
<dbReference type="Proteomes" id="UP000295500">
    <property type="component" value="Unassembled WGS sequence"/>
</dbReference>
<feature type="transmembrane region" description="Helical" evidence="10">
    <location>
        <begin position="158"/>
        <end position="180"/>
    </location>
</feature>
<gene>
    <name evidence="11" type="ORF">EV211_12119</name>
</gene>
<feature type="transmembrane region" description="Helical" evidence="10">
    <location>
        <begin position="128"/>
        <end position="151"/>
    </location>
</feature>
<keyword evidence="12" id="KW-1185">Reference proteome</keyword>
<dbReference type="PROSITE" id="PS00221">
    <property type="entry name" value="MIP"/>
    <property type="match status" value="1"/>
</dbReference>
<feature type="transmembrane region" description="Helical" evidence="10">
    <location>
        <begin position="200"/>
        <end position="221"/>
    </location>
</feature>
<keyword evidence="3 8" id="KW-0813">Transport</keyword>
<proteinExistence type="inferred from homology"/>
<keyword evidence="4" id="KW-1003">Cell membrane</keyword>
<dbReference type="PANTHER" id="PTHR19139:SF199">
    <property type="entry name" value="MIP17260P"/>
    <property type="match status" value="1"/>
</dbReference>
<evidence type="ECO:0000256" key="9">
    <source>
        <dbReference type="SAM" id="MobiDB-lite"/>
    </source>
</evidence>
<evidence type="ECO:0000256" key="1">
    <source>
        <dbReference type="ARBA" id="ARBA00004651"/>
    </source>
</evidence>
<protein>
    <submittedName>
        <fullName evidence="11">Aquaporin Z</fullName>
    </submittedName>
</protein>
<feature type="compositionally biased region" description="Acidic residues" evidence="9">
    <location>
        <begin position="256"/>
        <end position="271"/>
    </location>
</feature>
<evidence type="ECO:0000313" key="12">
    <source>
        <dbReference type="Proteomes" id="UP000295500"/>
    </source>
</evidence>
<evidence type="ECO:0000256" key="2">
    <source>
        <dbReference type="ARBA" id="ARBA00006175"/>
    </source>
</evidence>
<comment type="similarity">
    <text evidence="2 8">Belongs to the MIP/aquaporin (TC 1.A.8) family.</text>
</comment>
<dbReference type="Pfam" id="PF00230">
    <property type="entry name" value="MIP"/>
    <property type="match status" value="1"/>
</dbReference>
<reference evidence="11 12" key="1">
    <citation type="submission" date="2019-03" db="EMBL/GenBank/DDBJ databases">
        <title>Genomic Encyclopedia of Type Strains, Phase IV (KMG-IV): sequencing the most valuable type-strain genomes for metagenomic binning, comparative biology and taxonomic classification.</title>
        <authorList>
            <person name="Goeker M."/>
        </authorList>
    </citation>
    <scope>NUCLEOTIDE SEQUENCE [LARGE SCALE GENOMIC DNA]</scope>
    <source>
        <strain evidence="11 12">DSM 28287</strain>
    </source>
</reference>
<evidence type="ECO:0000256" key="5">
    <source>
        <dbReference type="ARBA" id="ARBA00022692"/>
    </source>
</evidence>
<dbReference type="AlphaFoldDB" id="A0A4R6Q0Q9"/>
<dbReference type="SUPFAM" id="SSF81338">
    <property type="entry name" value="Aquaporin-like"/>
    <property type="match status" value="1"/>
</dbReference>